<dbReference type="PROSITE" id="PS50112">
    <property type="entry name" value="PAS"/>
    <property type="match status" value="2"/>
</dbReference>
<protein>
    <submittedName>
        <fullName evidence="5">Diguanylate cyclase (GGDEF)-like protein/PAS domain S-box-containing protein</fullName>
    </submittedName>
</protein>
<dbReference type="Pfam" id="PF00990">
    <property type="entry name" value="GGDEF"/>
    <property type="match status" value="1"/>
</dbReference>
<evidence type="ECO:0000259" key="1">
    <source>
        <dbReference type="PROSITE" id="PS50112"/>
    </source>
</evidence>
<dbReference type="InterPro" id="IPR035965">
    <property type="entry name" value="PAS-like_dom_sf"/>
</dbReference>
<dbReference type="PANTHER" id="PTHR44757">
    <property type="entry name" value="DIGUANYLATE CYCLASE DGCP"/>
    <property type="match status" value="1"/>
</dbReference>
<organism evidence="5 6">
    <name type="scientific">Rhodocyclus tenuis</name>
    <name type="common">Rhodospirillum tenue</name>
    <dbReference type="NCBI Taxonomy" id="1066"/>
    <lineage>
        <taxon>Bacteria</taxon>
        <taxon>Pseudomonadati</taxon>
        <taxon>Pseudomonadota</taxon>
        <taxon>Betaproteobacteria</taxon>
        <taxon>Rhodocyclales</taxon>
        <taxon>Rhodocyclaceae</taxon>
        <taxon>Rhodocyclus</taxon>
    </lineage>
</organism>
<feature type="domain" description="GGDEF" evidence="4">
    <location>
        <begin position="317"/>
        <end position="450"/>
    </location>
</feature>
<dbReference type="CDD" id="cd01949">
    <property type="entry name" value="GGDEF"/>
    <property type="match status" value="1"/>
</dbReference>
<dbReference type="InterPro" id="IPR000700">
    <property type="entry name" value="PAS-assoc_C"/>
</dbReference>
<dbReference type="PROSITE" id="PS50887">
    <property type="entry name" value="GGDEF"/>
    <property type="match status" value="1"/>
</dbReference>
<dbReference type="InterPro" id="IPR035919">
    <property type="entry name" value="EAL_sf"/>
</dbReference>
<dbReference type="OrthoDB" id="9813903at2"/>
<feature type="domain" description="PAS" evidence="1">
    <location>
        <begin position="40"/>
        <end position="104"/>
    </location>
</feature>
<dbReference type="AlphaFoldDB" id="A0A840GEB1"/>
<dbReference type="SMART" id="SM00091">
    <property type="entry name" value="PAS"/>
    <property type="match status" value="2"/>
</dbReference>
<dbReference type="SUPFAM" id="SSF55785">
    <property type="entry name" value="PYP-like sensor domain (PAS domain)"/>
    <property type="match status" value="2"/>
</dbReference>
<evidence type="ECO:0000313" key="5">
    <source>
        <dbReference type="EMBL" id="MBB4249180.1"/>
    </source>
</evidence>
<sequence>MSACLKPTRAAVSRVRKGREACPLPLAAIDGMLLRCTRDDGVFLFVSEGCCELSAYSRTDLLGKEIGDIAGGGAPQSGVSRHQLVHPDDRARLTGAIAATGEGGRYRVRYRLLRRDGTALNVRESGVVVRGEHGEWLVEALVEDDSTQVASERDRLEAELRYRSMFENLVVGMFRTTADGRYLAANRALARLYAYPTPEALVGSLCDIAARLYVETGRRDEFMRQIREHGRVVDFVSEVYRADGVRIWIAENAHAVHGSSGELLYYEGTVEDVTERRQYQARLEHQATHDPLTGLPNRTLLEDRLRQAMVAAQRGDGRVACAFVDLDNFKYVNDSLGHAAGDTLIIESARRLREALRGVDTVARYGGDEFVLVLADHGSLNQAIGTLERVHRAINAPFFIDGRELRIDCSIGISLYPGDGDDIETLLRHANAAMHHAKELGKGQFQFFTGELNSAAHQRLALESALRGALDASELSVVYQPKVDPFGNCCGFEALLRWHNEQLGDISPERFIPLAEEIGLIEPMTDFVLRAACCEALGWRSAQPGAAPLSVAVNLSARLFSDDSLAARVAAILAETGLPATRLEVEITESALLGDFTRTAASIESLRVLGVRIALDDFGTGYSSLSYLQKLPLDIVKIDRSFVSRCEHGGEAMAIPRAIISLGRSLHLRIVAEGVENARQLAMLAAYGCEEFQGYLIAPPLAPADALAFLAGDLASQIR</sequence>
<dbReference type="SMART" id="SM00267">
    <property type="entry name" value="GGDEF"/>
    <property type="match status" value="1"/>
</dbReference>
<dbReference type="Gene3D" id="3.30.450.20">
    <property type="entry name" value="PAS domain"/>
    <property type="match status" value="2"/>
</dbReference>
<gene>
    <name evidence="5" type="ORF">GGD90_003585</name>
</gene>
<dbReference type="InterPro" id="IPR013655">
    <property type="entry name" value="PAS_fold_3"/>
</dbReference>
<dbReference type="Pfam" id="PF08448">
    <property type="entry name" value="PAS_4"/>
    <property type="match status" value="1"/>
</dbReference>
<dbReference type="Pfam" id="PF08447">
    <property type="entry name" value="PAS_3"/>
    <property type="match status" value="1"/>
</dbReference>
<reference evidence="5 6" key="1">
    <citation type="submission" date="2020-08" db="EMBL/GenBank/DDBJ databases">
        <title>Genome sequencing of Purple Non-Sulfur Bacteria from various extreme environments.</title>
        <authorList>
            <person name="Mayer M."/>
        </authorList>
    </citation>
    <scope>NUCLEOTIDE SEQUENCE [LARGE SCALE GENOMIC DNA]</scope>
    <source>
        <strain evidence="5 6">2761</strain>
    </source>
</reference>
<dbReference type="InterPro" id="IPR000014">
    <property type="entry name" value="PAS"/>
</dbReference>
<dbReference type="CDD" id="cd00130">
    <property type="entry name" value="PAS"/>
    <property type="match status" value="2"/>
</dbReference>
<dbReference type="NCBIfam" id="TIGR00254">
    <property type="entry name" value="GGDEF"/>
    <property type="match status" value="1"/>
</dbReference>
<dbReference type="SUPFAM" id="SSF141868">
    <property type="entry name" value="EAL domain-like"/>
    <property type="match status" value="1"/>
</dbReference>
<evidence type="ECO:0000259" key="2">
    <source>
        <dbReference type="PROSITE" id="PS50113"/>
    </source>
</evidence>
<evidence type="ECO:0000313" key="6">
    <source>
        <dbReference type="Proteomes" id="UP000587070"/>
    </source>
</evidence>
<comment type="caution">
    <text evidence="5">The sequence shown here is derived from an EMBL/GenBank/DDBJ whole genome shotgun (WGS) entry which is preliminary data.</text>
</comment>
<dbReference type="SUPFAM" id="SSF55073">
    <property type="entry name" value="Nucleotide cyclase"/>
    <property type="match status" value="1"/>
</dbReference>
<dbReference type="InterPro" id="IPR000160">
    <property type="entry name" value="GGDEF_dom"/>
</dbReference>
<proteinExistence type="predicted"/>
<name>A0A840GEB1_RHOTE</name>
<dbReference type="SMART" id="SM00086">
    <property type="entry name" value="PAC"/>
    <property type="match status" value="2"/>
</dbReference>
<dbReference type="Pfam" id="PF00563">
    <property type="entry name" value="EAL"/>
    <property type="match status" value="1"/>
</dbReference>
<feature type="domain" description="EAL" evidence="3">
    <location>
        <begin position="459"/>
        <end position="714"/>
    </location>
</feature>
<dbReference type="CDD" id="cd01948">
    <property type="entry name" value="EAL"/>
    <property type="match status" value="1"/>
</dbReference>
<dbReference type="InterPro" id="IPR029787">
    <property type="entry name" value="Nucleotide_cyclase"/>
</dbReference>
<evidence type="ECO:0000259" key="3">
    <source>
        <dbReference type="PROSITE" id="PS50883"/>
    </source>
</evidence>
<dbReference type="Proteomes" id="UP000587070">
    <property type="component" value="Unassembled WGS sequence"/>
</dbReference>
<dbReference type="RefSeq" id="WP_153118064.1">
    <property type="nucleotide sequence ID" value="NZ_JACIGE010000022.1"/>
</dbReference>
<dbReference type="PROSITE" id="PS50113">
    <property type="entry name" value="PAC"/>
    <property type="match status" value="1"/>
</dbReference>
<dbReference type="PROSITE" id="PS50883">
    <property type="entry name" value="EAL"/>
    <property type="match status" value="1"/>
</dbReference>
<dbReference type="InterPro" id="IPR001610">
    <property type="entry name" value="PAC"/>
</dbReference>
<feature type="domain" description="PAS" evidence="1">
    <location>
        <begin position="158"/>
        <end position="201"/>
    </location>
</feature>
<evidence type="ECO:0000259" key="4">
    <source>
        <dbReference type="PROSITE" id="PS50887"/>
    </source>
</evidence>
<keyword evidence="6" id="KW-1185">Reference proteome</keyword>
<dbReference type="Gene3D" id="3.30.70.270">
    <property type="match status" value="1"/>
</dbReference>
<dbReference type="EMBL" id="JACIGE010000022">
    <property type="protein sequence ID" value="MBB4249180.1"/>
    <property type="molecule type" value="Genomic_DNA"/>
</dbReference>
<dbReference type="InterPro" id="IPR052155">
    <property type="entry name" value="Biofilm_reg_signaling"/>
</dbReference>
<dbReference type="InterPro" id="IPR001633">
    <property type="entry name" value="EAL_dom"/>
</dbReference>
<dbReference type="InterPro" id="IPR043128">
    <property type="entry name" value="Rev_trsase/Diguanyl_cyclase"/>
</dbReference>
<dbReference type="SMART" id="SM00052">
    <property type="entry name" value="EAL"/>
    <property type="match status" value="1"/>
</dbReference>
<dbReference type="Gene3D" id="3.20.20.450">
    <property type="entry name" value="EAL domain"/>
    <property type="match status" value="1"/>
</dbReference>
<dbReference type="InterPro" id="IPR013656">
    <property type="entry name" value="PAS_4"/>
</dbReference>
<dbReference type="PANTHER" id="PTHR44757:SF2">
    <property type="entry name" value="BIOFILM ARCHITECTURE MAINTENANCE PROTEIN MBAA"/>
    <property type="match status" value="1"/>
</dbReference>
<accession>A0A840GEB1</accession>
<feature type="domain" description="PAC" evidence="2">
    <location>
        <begin position="233"/>
        <end position="285"/>
    </location>
</feature>
<dbReference type="NCBIfam" id="TIGR00229">
    <property type="entry name" value="sensory_box"/>
    <property type="match status" value="1"/>
</dbReference>